<dbReference type="STRING" id="46677.AWM79_15960"/>
<name>A0A0X1T3N8_PSEAA</name>
<keyword evidence="2" id="KW-1185">Reference proteome</keyword>
<sequence length="89" mass="9997">MSIPLHVTRLQPWAILAVIAGLTVCLGLGFAIGMFYSTPREVTIVSVRLSMLAASELSTPSEWPGSCRPELSRWIKEQATEHKQQRWIF</sequence>
<organism evidence="1 2">
    <name type="scientific">Pseudomonas agarici</name>
    <dbReference type="NCBI Taxonomy" id="46677"/>
    <lineage>
        <taxon>Bacteria</taxon>
        <taxon>Pseudomonadati</taxon>
        <taxon>Pseudomonadota</taxon>
        <taxon>Gammaproteobacteria</taxon>
        <taxon>Pseudomonadales</taxon>
        <taxon>Pseudomonadaceae</taxon>
        <taxon>Pseudomonas</taxon>
    </lineage>
</organism>
<dbReference type="KEGG" id="pagb:AWM79_15960"/>
<evidence type="ECO:0000313" key="2">
    <source>
        <dbReference type="Proteomes" id="UP000063229"/>
    </source>
</evidence>
<protein>
    <submittedName>
        <fullName evidence="1">Uncharacterized protein</fullName>
    </submittedName>
</protein>
<dbReference type="Proteomes" id="UP000063229">
    <property type="component" value="Chromosome"/>
</dbReference>
<dbReference type="EMBL" id="CP014135">
    <property type="protein sequence ID" value="AMB86717.1"/>
    <property type="molecule type" value="Genomic_DNA"/>
</dbReference>
<dbReference type="AlphaFoldDB" id="A0A0X1T3N8"/>
<reference evidence="1 2" key="1">
    <citation type="submission" date="2016-01" db="EMBL/GenBank/DDBJ databases">
        <authorList>
            <person name="McClelland M."/>
            <person name="Jain A."/>
            <person name="Saraogi P."/>
            <person name="Mendelson R."/>
            <person name="Westerman R."/>
            <person name="SanMiguel P."/>
            <person name="Csonka L."/>
        </authorList>
    </citation>
    <scope>NUCLEOTIDE SEQUENCE [LARGE SCALE GENOMIC DNA]</scope>
    <source>
        <strain evidence="1 2">NCPPB 2472</strain>
    </source>
</reference>
<gene>
    <name evidence="1" type="ORF">AWM79_15960</name>
</gene>
<dbReference type="OrthoDB" id="9927910at2"/>
<dbReference type="RefSeq" id="WP_017130409.1">
    <property type="nucleotide sequence ID" value="NZ_CP014135.1"/>
</dbReference>
<evidence type="ECO:0000313" key="1">
    <source>
        <dbReference type="EMBL" id="AMB86717.1"/>
    </source>
</evidence>
<proteinExistence type="predicted"/>
<accession>A0A0X1T3N8</accession>